<dbReference type="InterPro" id="IPR058561">
    <property type="entry name" value="Exonuc_1_C"/>
</dbReference>
<evidence type="ECO:0000259" key="1">
    <source>
        <dbReference type="PROSITE" id="PS51784"/>
    </source>
</evidence>
<dbReference type="InterPro" id="IPR012337">
    <property type="entry name" value="RNaseH-like_sf"/>
</dbReference>
<dbReference type="InterPro" id="IPR036397">
    <property type="entry name" value="RNaseH_sf"/>
</dbReference>
<evidence type="ECO:0000259" key="2">
    <source>
        <dbReference type="PROSITE" id="PS51785"/>
    </source>
</evidence>
<dbReference type="PIRSF" id="PIRSF000977">
    <property type="entry name" value="Exodeoxyribonuclease_I"/>
    <property type="match status" value="1"/>
</dbReference>
<dbReference type="SUPFAM" id="SSF53098">
    <property type="entry name" value="Ribonuclease H-like"/>
    <property type="match status" value="1"/>
</dbReference>
<dbReference type="InterPro" id="IPR023607">
    <property type="entry name" value="Exodeoxyribonuclease_I"/>
</dbReference>
<gene>
    <name evidence="3" type="ORF">L1F33_01535</name>
</gene>
<dbReference type="Proteomes" id="UP001065265">
    <property type="component" value="Chromosome"/>
</dbReference>
<dbReference type="Gene3D" id="3.30.420.10">
    <property type="entry name" value="Ribonuclease H-like superfamily/Ribonuclease H"/>
    <property type="match status" value="1"/>
</dbReference>
<dbReference type="PROSITE" id="PS51785">
    <property type="entry name" value="EXOI_C"/>
    <property type="match status" value="1"/>
</dbReference>
<dbReference type="Pfam" id="PF00929">
    <property type="entry name" value="RNase_T"/>
    <property type="match status" value="1"/>
</dbReference>
<dbReference type="EMBL" id="CP092471">
    <property type="protein sequence ID" value="UVI39673.1"/>
    <property type="molecule type" value="Genomic_DNA"/>
</dbReference>
<dbReference type="PANTHER" id="PTHR30231:SF41">
    <property type="entry name" value="DNA POLYMERASE III SUBUNIT EPSILON"/>
    <property type="match status" value="1"/>
</dbReference>
<evidence type="ECO:0000313" key="4">
    <source>
        <dbReference type="Proteomes" id="UP001065265"/>
    </source>
</evidence>
<keyword evidence="4" id="KW-1185">Reference proteome</keyword>
<proteinExistence type="predicted"/>
<organism evidence="3 4">
    <name type="scientific">Qipengyuania spongiae</name>
    <dbReference type="NCBI Taxonomy" id="2909673"/>
    <lineage>
        <taxon>Bacteria</taxon>
        <taxon>Pseudomonadati</taxon>
        <taxon>Pseudomonadota</taxon>
        <taxon>Alphaproteobacteria</taxon>
        <taxon>Sphingomonadales</taxon>
        <taxon>Erythrobacteraceae</taxon>
        <taxon>Qipengyuania</taxon>
    </lineage>
</organism>
<dbReference type="InterPro" id="IPR034747">
    <property type="entry name" value="EXOI_SH3"/>
</dbReference>
<feature type="domain" description="ExoI SH3-like" evidence="1">
    <location>
        <begin position="194"/>
        <end position="334"/>
    </location>
</feature>
<reference evidence="3" key="1">
    <citation type="submission" date="2022-02" db="EMBL/GenBank/DDBJ databases">
        <title>Qipengyuania spongiae sp. nov., isolated from marine sponge.</title>
        <authorList>
            <person name="Li Z."/>
            <person name="Zhang M."/>
        </authorList>
    </citation>
    <scope>NUCLEOTIDE SEQUENCE</scope>
    <source>
        <strain evidence="3">PHS-Z21</strain>
    </source>
</reference>
<dbReference type="RefSeq" id="WP_265559270.1">
    <property type="nucleotide sequence ID" value="NZ_CP092471.1"/>
</dbReference>
<name>A0ABY5SYR2_9SPHN</name>
<dbReference type="Gene3D" id="1.20.1280.70">
    <property type="entry name" value="Exonuclease ExoI, domain 3"/>
    <property type="match status" value="1"/>
</dbReference>
<sequence length="460" mass="51961">MGFVFYDTETTGTDKFFDQILQFAAIRTDENLNELDRFEIRCRLLPHMIMSPGAMLVTGVTIEQAINPNLPTHYTMIRAIREKLLAWSPAIFVGYNSIAFDEELLRQAQYQTLHNPYLTQRQGNGRADAMMLTKAIAQFEPECFTIPVKDNGRPVFKLDQVAPANGFDHSNAHDAMADVEAVIHLCRLAANGASFEWSNFIRFSQKAATEAFLLEDEPLLLTEFFGFGGQKHYPIIRIGADSEQATKHLCYDLTHDPDGFRSLSDAALLECFTNKPKPLRKVKSNAAPTLRALDEAPAWCLGLLSEAEVVSRAQEVLSDTTFVDRLLTIYEESKPEYGESENVEQQIYNGFPTPPDEGLMERFHETAWPDRHLLISQFADQRLSFLAARVIYAEQPDYLPDGLRGSIEAHIQGRLHFQGECKWGTVPKALAECDAHLLSATGEQLEMLRIYREHLLTLSI</sequence>
<dbReference type="InterPro" id="IPR013520">
    <property type="entry name" value="Ribonucl_H"/>
</dbReference>
<dbReference type="PROSITE" id="PS51784">
    <property type="entry name" value="EXOI_SH3"/>
    <property type="match status" value="1"/>
</dbReference>
<dbReference type="SMART" id="SM00479">
    <property type="entry name" value="EXOIII"/>
    <property type="match status" value="1"/>
</dbReference>
<dbReference type="PANTHER" id="PTHR30231">
    <property type="entry name" value="DNA POLYMERASE III SUBUNIT EPSILON"/>
    <property type="match status" value="1"/>
</dbReference>
<accession>A0ABY5SYR2</accession>
<dbReference type="Pfam" id="PF26016">
    <property type="entry name" value="ExoI_C"/>
    <property type="match status" value="1"/>
</dbReference>
<evidence type="ECO:0000313" key="3">
    <source>
        <dbReference type="EMBL" id="UVI39673.1"/>
    </source>
</evidence>
<protein>
    <submittedName>
        <fullName evidence="3">Uncharacterized protein</fullName>
    </submittedName>
</protein>
<feature type="domain" description="ExoI C-terminal" evidence="2">
    <location>
        <begin position="339"/>
        <end position="459"/>
    </location>
</feature>